<gene>
    <name evidence="1" type="ORF">PsorP6_011618</name>
</gene>
<evidence type="ECO:0000313" key="2">
    <source>
        <dbReference type="Proteomes" id="UP001163321"/>
    </source>
</evidence>
<organism evidence="1 2">
    <name type="scientific">Peronosclerospora sorghi</name>
    <dbReference type="NCBI Taxonomy" id="230839"/>
    <lineage>
        <taxon>Eukaryota</taxon>
        <taxon>Sar</taxon>
        <taxon>Stramenopiles</taxon>
        <taxon>Oomycota</taxon>
        <taxon>Peronosporomycetes</taxon>
        <taxon>Peronosporales</taxon>
        <taxon>Peronosporaceae</taxon>
        <taxon>Peronosclerospora</taxon>
    </lineage>
</organism>
<keyword evidence="2" id="KW-1185">Reference proteome</keyword>
<dbReference type="EMBL" id="CM047591">
    <property type="protein sequence ID" value="KAI9919033.1"/>
    <property type="molecule type" value="Genomic_DNA"/>
</dbReference>
<protein>
    <submittedName>
        <fullName evidence="1">Uncharacterized protein</fullName>
    </submittedName>
</protein>
<name>A0ACC0WLS7_9STRA</name>
<proteinExistence type="predicted"/>
<comment type="caution">
    <text evidence="1">The sequence shown here is derived from an EMBL/GenBank/DDBJ whole genome shotgun (WGS) entry which is preliminary data.</text>
</comment>
<dbReference type="Proteomes" id="UP001163321">
    <property type="component" value="Chromosome 12"/>
</dbReference>
<evidence type="ECO:0000313" key="1">
    <source>
        <dbReference type="EMBL" id="KAI9919033.1"/>
    </source>
</evidence>
<accession>A0ACC0WLS7</accession>
<reference evidence="1 2" key="1">
    <citation type="journal article" date="2022" name="bioRxiv">
        <title>The genome of the oomycete Peronosclerospora sorghi, a cosmopolitan pathogen of maize and sorghum, is inflated with dispersed pseudogenes.</title>
        <authorList>
            <person name="Fletcher K."/>
            <person name="Martin F."/>
            <person name="Isakeit T."/>
            <person name="Cavanaugh K."/>
            <person name="Magill C."/>
            <person name="Michelmore R."/>
        </authorList>
    </citation>
    <scope>NUCLEOTIDE SEQUENCE [LARGE SCALE GENOMIC DNA]</scope>
    <source>
        <strain evidence="1">P6</strain>
    </source>
</reference>
<sequence length="79" mass="9029">MIRILGINYPNAHVTIERSTSSRNRKMILRFIPTAQKTFPKLLSSPTPPHNMGDTFPFKLTVVIQWALLLLSVPRVEDI</sequence>